<feature type="region of interest" description="Disordered" evidence="7">
    <location>
        <begin position="171"/>
        <end position="259"/>
    </location>
</feature>
<evidence type="ECO:0000256" key="2">
    <source>
        <dbReference type="ARBA" id="ARBA00022517"/>
    </source>
</evidence>
<comment type="subcellular location">
    <subcellularLocation>
        <location evidence="1">Nucleus</location>
        <location evidence="1">Nucleolus</location>
    </subcellularLocation>
</comment>
<keyword evidence="2" id="KW-0690">Ribosome biogenesis</keyword>
<evidence type="ECO:0000256" key="1">
    <source>
        <dbReference type="ARBA" id="ARBA00004604"/>
    </source>
</evidence>
<dbReference type="InterPro" id="IPR012173">
    <property type="entry name" value="Mpp10"/>
</dbReference>
<evidence type="ECO:0000256" key="5">
    <source>
        <dbReference type="ARBA" id="ARBA00023274"/>
    </source>
</evidence>
<dbReference type="OMA" id="NMHFVPR"/>
<protein>
    <submittedName>
        <fullName evidence="8 9">Uncharacterized protein</fullName>
    </submittedName>
</protein>
<sequence length="311" mass="35568">MEEAALSDKPWQLKGEVSASVRPENSLLQEQLEYDQTTRLAPVITEETTLKLEDIIKQRIKDKSWDDVERKEKPKESATEYKKRIVLDQEKSKQSLSQVYEQEFLRQTQVGGSEGSEEEEKEDPEREEIQKALSALFIKLDALSNFRYTPKQAAPDVKIVSNLPAVTVEEVAPTSVSHAAQLAPEEIQSKKKEQKGETEKTATDRKRARRDKKKKQGEKRKAEEQKDKQVEGLGLHTKYSKEKAKRDLEKQSKMGKDVTVIKEDKKAKSGLTSSKQFFSQLQEEVTSQISAKKLAKRKKSEKKLSSSKYKL</sequence>
<reference evidence="8 10" key="2">
    <citation type="journal article" date="2013" name="Nature">
        <title>Insights into bilaterian evolution from three spiralian genomes.</title>
        <authorList>
            <person name="Simakov O."/>
            <person name="Marletaz F."/>
            <person name="Cho S.J."/>
            <person name="Edsinger-Gonzales E."/>
            <person name="Havlak P."/>
            <person name="Hellsten U."/>
            <person name="Kuo D.H."/>
            <person name="Larsson T."/>
            <person name="Lv J."/>
            <person name="Arendt D."/>
            <person name="Savage R."/>
            <person name="Osoegawa K."/>
            <person name="de Jong P."/>
            <person name="Grimwood J."/>
            <person name="Chapman J.A."/>
            <person name="Shapiro H."/>
            <person name="Aerts A."/>
            <person name="Otillar R.P."/>
            <person name="Terry A.Y."/>
            <person name="Boore J.L."/>
            <person name="Grigoriev I.V."/>
            <person name="Lindberg D.R."/>
            <person name="Seaver E.C."/>
            <person name="Weisblat D.A."/>
            <person name="Putnam N.H."/>
            <person name="Rokhsar D.S."/>
        </authorList>
    </citation>
    <scope>NUCLEOTIDE SEQUENCE</scope>
    <source>
        <strain evidence="8 10">I ESC-2004</strain>
    </source>
</reference>
<dbReference type="PANTHER" id="PTHR17039">
    <property type="entry name" value="U3 SMALL NUCLEOLAR RIBONUCLEOPROTEIN PROTEIN MPP10"/>
    <property type="match status" value="1"/>
</dbReference>
<feature type="compositionally biased region" description="Basic and acidic residues" evidence="7">
    <location>
        <begin position="187"/>
        <end position="205"/>
    </location>
</feature>
<dbReference type="GO" id="GO:0032040">
    <property type="term" value="C:small-subunit processome"/>
    <property type="evidence" value="ECO:0007669"/>
    <property type="project" value="TreeGrafter"/>
</dbReference>
<accession>R7V3B3</accession>
<dbReference type="Pfam" id="PF04006">
    <property type="entry name" value="Mpp10"/>
    <property type="match status" value="1"/>
</dbReference>
<feature type="compositionally biased region" description="Basic and acidic residues" evidence="7">
    <location>
        <begin position="219"/>
        <end position="230"/>
    </location>
</feature>
<proteinExistence type="inferred from homology"/>
<dbReference type="OrthoDB" id="445326at2759"/>
<keyword evidence="4" id="KW-0539">Nucleus</keyword>
<keyword evidence="10" id="KW-1185">Reference proteome</keyword>
<gene>
    <name evidence="8" type="ORF">CAPTEDRAFT_166848</name>
</gene>
<dbReference type="EMBL" id="AMQN01005155">
    <property type="status" value="NOT_ANNOTATED_CDS"/>
    <property type="molecule type" value="Genomic_DNA"/>
</dbReference>
<dbReference type="STRING" id="283909.R7V3B3"/>
<dbReference type="GO" id="GO:0006364">
    <property type="term" value="P:rRNA processing"/>
    <property type="evidence" value="ECO:0007669"/>
    <property type="project" value="UniProtKB-KW"/>
</dbReference>
<feature type="region of interest" description="Disordered" evidence="7">
    <location>
        <begin position="291"/>
        <end position="311"/>
    </location>
</feature>
<organism evidence="8">
    <name type="scientific">Capitella teleta</name>
    <name type="common">Polychaete worm</name>
    <dbReference type="NCBI Taxonomy" id="283909"/>
    <lineage>
        <taxon>Eukaryota</taxon>
        <taxon>Metazoa</taxon>
        <taxon>Spiralia</taxon>
        <taxon>Lophotrochozoa</taxon>
        <taxon>Annelida</taxon>
        <taxon>Polychaeta</taxon>
        <taxon>Sedentaria</taxon>
        <taxon>Scolecida</taxon>
        <taxon>Capitellidae</taxon>
        <taxon>Capitella</taxon>
    </lineage>
</organism>
<reference evidence="10" key="1">
    <citation type="submission" date="2012-12" db="EMBL/GenBank/DDBJ databases">
        <authorList>
            <person name="Hellsten U."/>
            <person name="Grimwood J."/>
            <person name="Chapman J.A."/>
            <person name="Shapiro H."/>
            <person name="Aerts A."/>
            <person name="Otillar R.P."/>
            <person name="Terry A.Y."/>
            <person name="Boore J.L."/>
            <person name="Simakov O."/>
            <person name="Marletaz F."/>
            <person name="Cho S.-J."/>
            <person name="Edsinger-Gonzales E."/>
            <person name="Havlak P."/>
            <person name="Kuo D.-H."/>
            <person name="Larsson T."/>
            <person name="Lv J."/>
            <person name="Arendt D."/>
            <person name="Savage R."/>
            <person name="Osoegawa K."/>
            <person name="de Jong P."/>
            <person name="Lindberg D.R."/>
            <person name="Seaver E.C."/>
            <person name="Weisblat D.A."/>
            <person name="Putnam N.H."/>
            <person name="Grigoriev I.V."/>
            <person name="Rokhsar D.S."/>
        </authorList>
    </citation>
    <scope>NUCLEOTIDE SEQUENCE</scope>
    <source>
        <strain evidence="10">I ESC-2004</strain>
    </source>
</reference>
<comment type="similarity">
    <text evidence="6">Belongs to the MPP10 family.</text>
</comment>
<feature type="compositionally biased region" description="Basic and acidic residues" evidence="7">
    <location>
        <begin position="239"/>
        <end position="259"/>
    </location>
</feature>
<dbReference type="GO" id="GO:0034457">
    <property type="term" value="C:Mpp10 complex"/>
    <property type="evidence" value="ECO:0007669"/>
    <property type="project" value="InterPro"/>
</dbReference>
<name>R7V3B3_CAPTE</name>
<dbReference type="Proteomes" id="UP000014760">
    <property type="component" value="Unassembled WGS sequence"/>
</dbReference>
<dbReference type="EMBL" id="KB295285">
    <property type="protein sequence ID" value="ELU13333.1"/>
    <property type="molecule type" value="Genomic_DNA"/>
</dbReference>
<evidence type="ECO:0000256" key="7">
    <source>
        <dbReference type="SAM" id="MobiDB-lite"/>
    </source>
</evidence>
<evidence type="ECO:0000256" key="3">
    <source>
        <dbReference type="ARBA" id="ARBA00022552"/>
    </source>
</evidence>
<feature type="region of interest" description="Disordered" evidence="7">
    <location>
        <begin position="63"/>
        <end position="82"/>
    </location>
</feature>
<evidence type="ECO:0000313" key="9">
    <source>
        <dbReference type="EnsemblMetazoa" id="CapteP166848"/>
    </source>
</evidence>
<feature type="region of interest" description="Disordered" evidence="7">
    <location>
        <begin position="104"/>
        <end position="128"/>
    </location>
</feature>
<dbReference type="EnsemblMetazoa" id="CapteT166848">
    <property type="protein sequence ID" value="CapteP166848"/>
    <property type="gene ID" value="CapteG166848"/>
</dbReference>
<dbReference type="GO" id="GO:0005732">
    <property type="term" value="C:sno(s)RNA-containing ribonucleoprotein complex"/>
    <property type="evidence" value="ECO:0007669"/>
    <property type="project" value="InterPro"/>
</dbReference>
<evidence type="ECO:0000256" key="4">
    <source>
        <dbReference type="ARBA" id="ARBA00023242"/>
    </source>
</evidence>
<evidence type="ECO:0000313" key="10">
    <source>
        <dbReference type="Proteomes" id="UP000014760"/>
    </source>
</evidence>
<reference evidence="9" key="3">
    <citation type="submission" date="2015-06" db="UniProtKB">
        <authorList>
            <consortium name="EnsemblMetazoa"/>
        </authorList>
    </citation>
    <scope>IDENTIFICATION</scope>
</reference>
<evidence type="ECO:0000256" key="6">
    <source>
        <dbReference type="ARBA" id="ARBA00029455"/>
    </source>
</evidence>
<dbReference type="HOGENOM" id="CLU_011271_0_0_1"/>
<dbReference type="AlphaFoldDB" id="R7V3B3"/>
<feature type="compositionally biased region" description="Basic residues" evidence="7">
    <location>
        <begin position="206"/>
        <end position="218"/>
    </location>
</feature>
<evidence type="ECO:0000313" key="8">
    <source>
        <dbReference type="EMBL" id="ELU13333.1"/>
    </source>
</evidence>
<dbReference type="PANTHER" id="PTHR17039:SF0">
    <property type="entry name" value="U3 SMALL NUCLEOLAR RIBONUCLEOPROTEIN PROTEIN MPP10"/>
    <property type="match status" value="1"/>
</dbReference>
<keyword evidence="5" id="KW-0687">Ribonucleoprotein</keyword>
<keyword evidence="3" id="KW-0698">rRNA processing</keyword>